<name>A0A1J9S4C8_9PEZI</name>
<keyword evidence="3" id="KW-1185">Reference proteome</keyword>
<sequence length="240" mass="27038">MAGVTTVLHIGPSFHPHETEMGYFMVDAAVQEAKRGTFKHFIYSSVLNTQLRKMMNHDCKRYVEEYLIESGLDYTILQPTHIMDTFPVAHLLSQAEPVYQANWNTSVPFSFIALQDLAEAAATVIEERDKHYLAQYPLSSTRALPYDEVIQTVGQAIGKNVRVETRPVTEAADALLTMMFGADKAHPSTRDIAQRMVLFYNYHGLKGNPNVLEWLIGRKPTAHADWVRAQVQDAEKGKTG</sequence>
<dbReference type="PANTHER" id="PTHR43162:SF1">
    <property type="entry name" value="PRESTALK A DIFFERENTIATION PROTEIN A"/>
    <property type="match status" value="1"/>
</dbReference>
<proteinExistence type="predicted"/>
<dbReference type="EMBL" id="MNUE01000017">
    <property type="protein sequence ID" value="OJD35391.1"/>
    <property type="molecule type" value="Genomic_DNA"/>
</dbReference>
<protein>
    <submittedName>
        <fullName evidence="2">Nucleoside-diphosphate-sugar epimerase</fullName>
    </submittedName>
</protein>
<evidence type="ECO:0000259" key="1">
    <source>
        <dbReference type="Pfam" id="PF05368"/>
    </source>
</evidence>
<dbReference type="Pfam" id="PF05368">
    <property type="entry name" value="NmrA"/>
    <property type="match status" value="1"/>
</dbReference>
<dbReference type="OrthoDB" id="419598at2759"/>
<dbReference type="GeneID" id="31011935"/>
<reference evidence="2 3" key="1">
    <citation type="submission" date="2016-10" db="EMBL/GenBank/DDBJ databases">
        <title>Proteomics and genomics reveal pathogen-plant mechanisms compatible with a hemibiotrophic lifestyle of Diplodia corticola.</title>
        <authorList>
            <person name="Fernandes I."/>
            <person name="De Jonge R."/>
            <person name="Van De Peer Y."/>
            <person name="Devreese B."/>
            <person name="Alves A."/>
            <person name="Esteves A.C."/>
        </authorList>
    </citation>
    <scope>NUCLEOTIDE SEQUENCE [LARGE SCALE GENOMIC DNA]</scope>
    <source>
        <strain evidence="2 3">CBS 112549</strain>
    </source>
</reference>
<dbReference type="AlphaFoldDB" id="A0A1J9S4C8"/>
<dbReference type="InterPro" id="IPR008030">
    <property type="entry name" value="NmrA-like"/>
</dbReference>
<dbReference type="InterPro" id="IPR036291">
    <property type="entry name" value="NAD(P)-bd_dom_sf"/>
</dbReference>
<dbReference type="Gene3D" id="3.40.50.720">
    <property type="entry name" value="NAD(P)-binding Rossmann-like Domain"/>
    <property type="match status" value="1"/>
</dbReference>
<dbReference type="Proteomes" id="UP000183809">
    <property type="component" value="Unassembled WGS sequence"/>
</dbReference>
<dbReference type="STRING" id="236234.A0A1J9S4C8"/>
<dbReference type="SUPFAM" id="SSF51735">
    <property type="entry name" value="NAD(P)-binding Rossmann-fold domains"/>
    <property type="match status" value="1"/>
</dbReference>
<organism evidence="2 3">
    <name type="scientific">Diplodia corticola</name>
    <dbReference type="NCBI Taxonomy" id="236234"/>
    <lineage>
        <taxon>Eukaryota</taxon>
        <taxon>Fungi</taxon>
        <taxon>Dikarya</taxon>
        <taxon>Ascomycota</taxon>
        <taxon>Pezizomycotina</taxon>
        <taxon>Dothideomycetes</taxon>
        <taxon>Dothideomycetes incertae sedis</taxon>
        <taxon>Botryosphaeriales</taxon>
        <taxon>Botryosphaeriaceae</taxon>
        <taxon>Diplodia</taxon>
    </lineage>
</organism>
<dbReference type="Gene3D" id="3.90.25.10">
    <property type="entry name" value="UDP-galactose 4-epimerase, domain 1"/>
    <property type="match status" value="1"/>
</dbReference>
<dbReference type="PANTHER" id="PTHR43162">
    <property type="match status" value="1"/>
</dbReference>
<feature type="domain" description="NmrA-like" evidence="1">
    <location>
        <begin position="4"/>
        <end position="186"/>
    </location>
</feature>
<dbReference type="RefSeq" id="XP_020131651.1">
    <property type="nucleotide sequence ID" value="XM_020271676.1"/>
</dbReference>
<gene>
    <name evidence="2" type="ORF">BKCO1_1700061</name>
</gene>
<comment type="caution">
    <text evidence="2">The sequence shown here is derived from an EMBL/GenBank/DDBJ whole genome shotgun (WGS) entry which is preliminary data.</text>
</comment>
<accession>A0A1J9S4C8</accession>
<evidence type="ECO:0000313" key="2">
    <source>
        <dbReference type="EMBL" id="OJD35391.1"/>
    </source>
</evidence>
<dbReference type="InterPro" id="IPR051604">
    <property type="entry name" value="Ergot_Alk_Oxidoreductase"/>
</dbReference>
<evidence type="ECO:0000313" key="3">
    <source>
        <dbReference type="Proteomes" id="UP000183809"/>
    </source>
</evidence>